<name>T0RDN8_SAPDV</name>
<dbReference type="GeneID" id="19955205"/>
<dbReference type="RefSeq" id="XP_008618832.1">
    <property type="nucleotide sequence ID" value="XM_008620610.1"/>
</dbReference>
<sequence length="502" mass="55169">MIATQPQRARATDIGILLPEITQAIARLLPGPDAFAAFVAALPAWAKTPALAAIARLSTVPSMAVAWPTITVLGPELDSATTEDLVAATALGPYIVIGYTIATRNDLAVVTAVASNITSLTFDLNDASDKTLRFFRSTIASCTYLVSLELTNYGGGSVRYLKGVFFKLAHLTSLALVGGLDWSELELSTGFGERLVHWLRTKPVVSLTMFAISFADVPGSPLCLALCDAISSSATLTTLALNNVNLLERGFLYERPLPVRLASLEWDKYEGRSSDTSEMWDNFLSALAGGPQLTHFSCKHFVMLLHDKKIRHMLRGLSSLEINNCASHYEILDALKTMANLTTLSFRDVRFEVQLMRHLVPVLRKLPCLEVLKFTGKSRWEELAMSTNDLAHLLRHVPRFACLSHLDVSHDALDMATILGLLPTLNAAAKRLRTINLQGHWQPGDVEDFVEAVRRLPDRHFAIVLDAAAQHSEAATDARHEHWIEESGLAPRRGLDQCIVFI</sequence>
<dbReference type="Gene3D" id="3.80.10.10">
    <property type="entry name" value="Ribonuclease Inhibitor"/>
    <property type="match status" value="1"/>
</dbReference>
<dbReference type="InParanoid" id="T0RDN8"/>
<evidence type="ECO:0000313" key="1">
    <source>
        <dbReference type="EMBL" id="EQC27727.1"/>
    </source>
</evidence>
<dbReference type="InterPro" id="IPR032675">
    <property type="entry name" value="LRR_dom_sf"/>
</dbReference>
<accession>T0RDN8</accession>
<dbReference type="Proteomes" id="UP000030762">
    <property type="component" value="Unassembled WGS sequence"/>
</dbReference>
<proteinExistence type="predicted"/>
<evidence type="ECO:0000313" key="2">
    <source>
        <dbReference type="Proteomes" id="UP000030762"/>
    </source>
</evidence>
<gene>
    <name evidence="1" type="ORF">SDRG_14478</name>
</gene>
<keyword evidence="2" id="KW-1185">Reference proteome</keyword>
<dbReference type="EMBL" id="JH767203">
    <property type="protein sequence ID" value="EQC27727.1"/>
    <property type="molecule type" value="Genomic_DNA"/>
</dbReference>
<dbReference type="VEuPathDB" id="FungiDB:SDRG_14478"/>
<dbReference type="AlphaFoldDB" id="T0RDN8"/>
<reference evidence="1 2" key="1">
    <citation type="submission" date="2012-04" db="EMBL/GenBank/DDBJ databases">
        <title>The Genome Sequence of Saprolegnia declina VS20.</title>
        <authorList>
            <consortium name="The Broad Institute Genome Sequencing Platform"/>
            <person name="Russ C."/>
            <person name="Nusbaum C."/>
            <person name="Tyler B."/>
            <person name="van West P."/>
            <person name="Dieguez-Uribeondo J."/>
            <person name="de Bruijn I."/>
            <person name="Tripathy S."/>
            <person name="Jiang R."/>
            <person name="Young S.K."/>
            <person name="Zeng Q."/>
            <person name="Gargeya S."/>
            <person name="Fitzgerald M."/>
            <person name="Haas B."/>
            <person name="Abouelleil A."/>
            <person name="Alvarado L."/>
            <person name="Arachchi H.M."/>
            <person name="Berlin A."/>
            <person name="Chapman S.B."/>
            <person name="Goldberg J."/>
            <person name="Griggs A."/>
            <person name="Gujja S."/>
            <person name="Hansen M."/>
            <person name="Howarth C."/>
            <person name="Imamovic A."/>
            <person name="Larimer J."/>
            <person name="McCowen C."/>
            <person name="Montmayeur A."/>
            <person name="Murphy C."/>
            <person name="Neiman D."/>
            <person name="Pearson M."/>
            <person name="Priest M."/>
            <person name="Roberts A."/>
            <person name="Saif S."/>
            <person name="Shea T."/>
            <person name="Sisk P."/>
            <person name="Sykes S."/>
            <person name="Wortman J."/>
            <person name="Nusbaum C."/>
            <person name="Birren B."/>
        </authorList>
    </citation>
    <scope>NUCLEOTIDE SEQUENCE [LARGE SCALE GENOMIC DNA]</scope>
    <source>
        <strain evidence="1 2">VS20</strain>
    </source>
</reference>
<protein>
    <submittedName>
        <fullName evidence="1">Uncharacterized protein</fullName>
    </submittedName>
</protein>
<organism evidence="1 2">
    <name type="scientific">Saprolegnia diclina (strain VS20)</name>
    <dbReference type="NCBI Taxonomy" id="1156394"/>
    <lineage>
        <taxon>Eukaryota</taxon>
        <taxon>Sar</taxon>
        <taxon>Stramenopiles</taxon>
        <taxon>Oomycota</taxon>
        <taxon>Saprolegniomycetes</taxon>
        <taxon>Saprolegniales</taxon>
        <taxon>Saprolegniaceae</taxon>
        <taxon>Saprolegnia</taxon>
    </lineage>
</organism>
<dbReference type="SUPFAM" id="SSF52047">
    <property type="entry name" value="RNI-like"/>
    <property type="match status" value="1"/>
</dbReference>